<proteinExistence type="inferred from homology"/>
<dbReference type="InterPro" id="IPR051163">
    <property type="entry name" value="Sodium:Solute_Symporter_SSF"/>
</dbReference>
<comment type="caution">
    <text evidence="13">The sequence shown here is derived from an EMBL/GenBank/DDBJ whole genome shotgun (WGS) entry which is preliminary data.</text>
</comment>
<dbReference type="GO" id="GO:0015293">
    <property type="term" value="F:symporter activity"/>
    <property type="evidence" value="ECO:0007669"/>
    <property type="project" value="TreeGrafter"/>
</dbReference>
<evidence type="ECO:0000256" key="5">
    <source>
        <dbReference type="ARBA" id="ARBA00022692"/>
    </source>
</evidence>
<feature type="transmembrane region" description="Helical" evidence="12">
    <location>
        <begin position="46"/>
        <end position="64"/>
    </location>
</feature>
<keyword evidence="14" id="KW-1185">Reference proteome</keyword>
<evidence type="ECO:0000256" key="7">
    <source>
        <dbReference type="ARBA" id="ARBA00023053"/>
    </source>
</evidence>
<comment type="similarity">
    <text evidence="2 11">Belongs to the sodium:solute symporter (SSF) (TC 2.A.21) family.</text>
</comment>
<accession>A0AAV3YC25</accession>
<dbReference type="AlphaFoldDB" id="A0AAV3YC25"/>
<keyword evidence="5 12" id="KW-0812">Transmembrane</keyword>
<comment type="subcellular location">
    <subcellularLocation>
        <location evidence="1">Cell membrane</location>
        <topology evidence="1">Multi-pass membrane protein</topology>
    </subcellularLocation>
</comment>
<evidence type="ECO:0000256" key="3">
    <source>
        <dbReference type="ARBA" id="ARBA00022448"/>
    </source>
</evidence>
<reference evidence="13 14" key="1">
    <citation type="journal article" date="2021" name="Elife">
        <title>Chloroplast acquisition without the gene transfer in kleptoplastic sea slugs, Plakobranchus ocellatus.</title>
        <authorList>
            <person name="Maeda T."/>
            <person name="Takahashi S."/>
            <person name="Yoshida T."/>
            <person name="Shimamura S."/>
            <person name="Takaki Y."/>
            <person name="Nagai Y."/>
            <person name="Toyoda A."/>
            <person name="Suzuki Y."/>
            <person name="Arimoto A."/>
            <person name="Ishii H."/>
            <person name="Satoh N."/>
            <person name="Nishiyama T."/>
            <person name="Hasebe M."/>
            <person name="Maruyama T."/>
            <person name="Minagawa J."/>
            <person name="Obokata J."/>
            <person name="Shigenobu S."/>
        </authorList>
    </citation>
    <scope>NUCLEOTIDE SEQUENCE [LARGE SCALE GENOMIC DNA]</scope>
</reference>
<evidence type="ECO:0000256" key="11">
    <source>
        <dbReference type="RuleBase" id="RU362091"/>
    </source>
</evidence>
<keyword evidence="7" id="KW-0915">Sodium</keyword>
<keyword evidence="9 12" id="KW-0472">Membrane</keyword>
<feature type="transmembrane region" description="Helical" evidence="12">
    <location>
        <begin position="70"/>
        <end position="95"/>
    </location>
</feature>
<dbReference type="PROSITE" id="PS50283">
    <property type="entry name" value="NA_SOLUT_SYMP_3"/>
    <property type="match status" value="1"/>
</dbReference>
<keyword evidence="4" id="KW-1003">Cell membrane</keyword>
<evidence type="ECO:0000313" key="13">
    <source>
        <dbReference type="EMBL" id="GFN79643.1"/>
    </source>
</evidence>
<sequence>MLGAADYAVALVILLLPVCVGIWYAVKDKHKATRTEYLLGGRQMSVIPVGMSIFITFQSAISQIGYPAEIFYYGVIYILQSLGVAASYLIGYFTIVPLMHPLQITSLYEYLKLR</sequence>
<evidence type="ECO:0000256" key="6">
    <source>
        <dbReference type="ARBA" id="ARBA00022989"/>
    </source>
</evidence>
<feature type="transmembrane region" description="Helical" evidence="12">
    <location>
        <begin position="6"/>
        <end position="26"/>
    </location>
</feature>
<evidence type="ECO:0000256" key="1">
    <source>
        <dbReference type="ARBA" id="ARBA00004651"/>
    </source>
</evidence>
<dbReference type="Gene3D" id="1.20.1730.10">
    <property type="entry name" value="Sodium/glucose cotransporter"/>
    <property type="match status" value="1"/>
</dbReference>
<evidence type="ECO:0000256" key="2">
    <source>
        <dbReference type="ARBA" id="ARBA00006434"/>
    </source>
</evidence>
<evidence type="ECO:0000313" key="14">
    <source>
        <dbReference type="Proteomes" id="UP000735302"/>
    </source>
</evidence>
<keyword evidence="3" id="KW-0813">Transport</keyword>
<dbReference type="PANTHER" id="PTHR42985">
    <property type="entry name" value="SODIUM-COUPLED MONOCARBOXYLATE TRANSPORTER"/>
    <property type="match status" value="1"/>
</dbReference>
<evidence type="ECO:0000256" key="8">
    <source>
        <dbReference type="ARBA" id="ARBA00023065"/>
    </source>
</evidence>
<dbReference type="Proteomes" id="UP000735302">
    <property type="component" value="Unassembled WGS sequence"/>
</dbReference>
<organism evidence="13 14">
    <name type="scientific">Plakobranchus ocellatus</name>
    <dbReference type="NCBI Taxonomy" id="259542"/>
    <lineage>
        <taxon>Eukaryota</taxon>
        <taxon>Metazoa</taxon>
        <taxon>Spiralia</taxon>
        <taxon>Lophotrochozoa</taxon>
        <taxon>Mollusca</taxon>
        <taxon>Gastropoda</taxon>
        <taxon>Heterobranchia</taxon>
        <taxon>Euthyneura</taxon>
        <taxon>Panpulmonata</taxon>
        <taxon>Sacoglossa</taxon>
        <taxon>Placobranchoidea</taxon>
        <taxon>Plakobranchidae</taxon>
        <taxon>Plakobranchus</taxon>
    </lineage>
</organism>
<dbReference type="PANTHER" id="PTHR42985:SF40">
    <property type="entry name" value="LD47995P-RELATED"/>
    <property type="match status" value="1"/>
</dbReference>
<keyword evidence="6 12" id="KW-1133">Transmembrane helix</keyword>
<dbReference type="Pfam" id="PF00474">
    <property type="entry name" value="SSF"/>
    <property type="match status" value="1"/>
</dbReference>
<dbReference type="GO" id="GO:0005886">
    <property type="term" value="C:plasma membrane"/>
    <property type="evidence" value="ECO:0007669"/>
    <property type="project" value="UniProtKB-SubCell"/>
</dbReference>
<evidence type="ECO:0000256" key="9">
    <source>
        <dbReference type="ARBA" id="ARBA00023136"/>
    </source>
</evidence>
<evidence type="ECO:0000256" key="10">
    <source>
        <dbReference type="ARBA" id="ARBA00023201"/>
    </source>
</evidence>
<dbReference type="InterPro" id="IPR001734">
    <property type="entry name" value="Na/solute_symporter"/>
</dbReference>
<evidence type="ECO:0000256" key="4">
    <source>
        <dbReference type="ARBA" id="ARBA00022475"/>
    </source>
</evidence>
<dbReference type="EMBL" id="BLXT01000722">
    <property type="protein sequence ID" value="GFN79643.1"/>
    <property type="molecule type" value="Genomic_DNA"/>
</dbReference>
<dbReference type="GO" id="GO:0006814">
    <property type="term" value="P:sodium ion transport"/>
    <property type="evidence" value="ECO:0007669"/>
    <property type="project" value="UniProtKB-KW"/>
</dbReference>
<keyword evidence="10" id="KW-0739">Sodium transport</keyword>
<evidence type="ECO:0000256" key="12">
    <source>
        <dbReference type="SAM" id="Phobius"/>
    </source>
</evidence>
<name>A0AAV3YC25_9GAST</name>
<gene>
    <name evidence="13" type="ORF">PoB_000614900</name>
</gene>
<dbReference type="InterPro" id="IPR038377">
    <property type="entry name" value="Na/Glc_symporter_sf"/>
</dbReference>
<protein>
    <submittedName>
        <fullName evidence="13">Sodium-coupled monocarboxylate transporter 1-like</fullName>
    </submittedName>
</protein>
<keyword evidence="8" id="KW-0406">Ion transport</keyword>